<organism evidence="6 7">
    <name type="scientific">Acetobacterium wieringae</name>
    <dbReference type="NCBI Taxonomy" id="52694"/>
    <lineage>
        <taxon>Bacteria</taxon>
        <taxon>Bacillati</taxon>
        <taxon>Bacillota</taxon>
        <taxon>Clostridia</taxon>
        <taxon>Eubacteriales</taxon>
        <taxon>Eubacteriaceae</taxon>
        <taxon>Acetobacterium</taxon>
    </lineage>
</organism>
<comment type="caution">
    <text evidence="6">The sequence shown here is derived from an EMBL/GenBank/DDBJ whole genome shotgun (WGS) entry which is preliminary data.</text>
</comment>
<gene>
    <name evidence="6" type="ORF">FXB42_12865</name>
</gene>
<reference evidence="6 7" key="1">
    <citation type="submission" date="2019-08" db="EMBL/GenBank/DDBJ databases">
        <title>Isolation and enrichment of carboxydotrophic bacteria from anaerobic sludge for the production of bio-based chemicals from syngas.</title>
        <authorList>
            <person name="Antares A.L."/>
            <person name="Moreira J."/>
            <person name="Diender M."/>
            <person name="Parshina S.N."/>
            <person name="Stams A.J.M."/>
            <person name="Alves M."/>
            <person name="Alves J.I."/>
            <person name="Sousa D.Z."/>
        </authorList>
    </citation>
    <scope>NUCLEOTIDE SEQUENCE [LARGE SCALE GENOMIC DNA]</scope>
    <source>
        <strain evidence="6 7">JM</strain>
    </source>
</reference>
<evidence type="ECO:0000256" key="2">
    <source>
        <dbReference type="ARBA" id="ARBA00009320"/>
    </source>
</evidence>
<evidence type="ECO:0000313" key="6">
    <source>
        <dbReference type="EMBL" id="TYC84217.1"/>
    </source>
</evidence>
<keyword evidence="6" id="KW-0032">Aminotransferase</keyword>
<dbReference type="InterPro" id="IPR043131">
    <property type="entry name" value="BCAT-like_N"/>
</dbReference>
<dbReference type="PROSITE" id="PS00770">
    <property type="entry name" value="AA_TRANSFER_CLASS_4"/>
    <property type="match status" value="1"/>
</dbReference>
<dbReference type="CDD" id="cd00449">
    <property type="entry name" value="PLPDE_IV"/>
    <property type="match status" value="1"/>
</dbReference>
<dbReference type="EMBL" id="VSLA01000026">
    <property type="protein sequence ID" value="TYC84217.1"/>
    <property type="molecule type" value="Genomic_DNA"/>
</dbReference>
<comment type="cofactor">
    <cofactor evidence="1 5">
        <name>pyridoxal 5'-phosphate</name>
        <dbReference type="ChEBI" id="CHEBI:597326"/>
    </cofactor>
</comment>
<evidence type="ECO:0000313" key="7">
    <source>
        <dbReference type="Proteomes" id="UP000322619"/>
    </source>
</evidence>
<dbReference type="Gene3D" id="3.30.470.10">
    <property type="match status" value="1"/>
</dbReference>
<dbReference type="InterPro" id="IPR050571">
    <property type="entry name" value="Class-IV_PLP-Dep_Aminotrnsfr"/>
</dbReference>
<protein>
    <submittedName>
        <fullName evidence="6">Aminotransferase class IV</fullName>
    </submittedName>
</protein>
<dbReference type="Gene3D" id="3.20.10.10">
    <property type="entry name" value="D-amino Acid Aminotransferase, subunit A, domain 2"/>
    <property type="match status" value="1"/>
</dbReference>
<dbReference type="PANTHER" id="PTHR42743">
    <property type="entry name" value="AMINO-ACID AMINOTRANSFERASE"/>
    <property type="match status" value="1"/>
</dbReference>
<dbReference type="Pfam" id="PF01063">
    <property type="entry name" value="Aminotran_4"/>
    <property type="match status" value="1"/>
</dbReference>
<accession>A0A5D0WIX3</accession>
<comment type="similarity">
    <text evidence="2 4">Belongs to the class-IV pyridoxal-phosphate-dependent aminotransferase family.</text>
</comment>
<sequence length="278" mass="31410">MQFPNRGRKMDYVSYNGEISKKPQMPLDQGFLYGYGVFETINVAQGRLVFFEDHMERFKQSALVLGLKLTIHPDQIRSECQQIIDKNAMIRGGLRVTLSKGVKADNLLITARENHYDRRMFEQGVKICTADTIRNEKSRLVSIKSNNYLENLLILNEAKALGFSEAVFYNTQGHLAEGCMTNIFLIKNGQVGTPARDCGLLAGIVRNRVIDLLKTNQIPIAEGYYSSDCLLTADEVFITNSLMEIMPVKQLDKRCYGVGPETLTARIDGLFQQAWGQR</sequence>
<evidence type="ECO:0000256" key="4">
    <source>
        <dbReference type="RuleBase" id="RU004106"/>
    </source>
</evidence>
<proteinExistence type="inferred from homology"/>
<dbReference type="GO" id="GO:0008483">
    <property type="term" value="F:transaminase activity"/>
    <property type="evidence" value="ECO:0007669"/>
    <property type="project" value="UniProtKB-KW"/>
</dbReference>
<evidence type="ECO:0000256" key="1">
    <source>
        <dbReference type="ARBA" id="ARBA00001933"/>
    </source>
</evidence>
<name>A0A5D0WIX3_9FIRM</name>
<dbReference type="InterPro" id="IPR036038">
    <property type="entry name" value="Aminotransferase-like"/>
</dbReference>
<evidence type="ECO:0000256" key="3">
    <source>
        <dbReference type="ARBA" id="ARBA00022898"/>
    </source>
</evidence>
<dbReference type="PANTHER" id="PTHR42743:SF11">
    <property type="entry name" value="AMINODEOXYCHORISMATE LYASE"/>
    <property type="match status" value="1"/>
</dbReference>
<dbReference type="GO" id="GO:0008652">
    <property type="term" value="P:amino acid biosynthetic process"/>
    <property type="evidence" value="ECO:0007669"/>
    <property type="project" value="UniProtKB-ARBA"/>
</dbReference>
<dbReference type="InterPro" id="IPR001544">
    <property type="entry name" value="Aminotrans_IV"/>
</dbReference>
<dbReference type="SUPFAM" id="SSF56752">
    <property type="entry name" value="D-aminoacid aminotransferase-like PLP-dependent enzymes"/>
    <property type="match status" value="1"/>
</dbReference>
<dbReference type="FunFam" id="3.20.10.10:FF:000002">
    <property type="entry name" value="D-alanine aminotransferase"/>
    <property type="match status" value="1"/>
</dbReference>
<dbReference type="AlphaFoldDB" id="A0A5D0WIX3"/>
<evidence type="ECO:0000256" key="5">
    <source>
        <dbReference type="RuleBase" id="RU004516"/>
    </source>
</evidence>
<dbReference type="InterPro" id="IPR018300">
    <property type="entry name" value="Aminotrans_IV_CS"/>
</dbReference>
<dbReference type="InterPro" id="IPR043132">
    <property type="entry name" value="BCAT-like_C"/>
</dbReference>
<keyword evidence="3 5" id="KW-0663">Pyridoxal phosphate</keyword>
<dbReference type="GO" id="GO:0005829">
    <property type="term" value="C:cytosol"/>
    <property type="evidence" value="ECO:0007669"/>
    <property type="project" value="TreeGrafter"/>
</dbReference>
<dbReference type="GO" id="GO:0046394">
    <property type="term" value="P:carboxylic acid biosynthetic process"/>
    <property type="evidence" value="ECO:0007669"/>
    <property type="project" value="UniProtKB-ARBA"/>
</dbReference>
<dbReference type="Proteomes" id="UP000322619">
    <property type="component" value="Unassembled WGS sequence"/>
</dbReference>
<keyword evidence="6" id="KW-0808">Transferase</keyword>